<dbReference type="OrthoDB" id="9803232at2"/>
<evidence type="ECO:0000313" key="2">
    <source>
        <dbReference type="EMBL" id="TXC91378.1"/>
    </source>
</evidence>
<feature type="transmembrane region" description="Helical" evidence="1">
    <location>
        <begin position="74"/>
        <end position="94"/>
    </location>
</feature>
<organism evidence="2 3">
    <name type="scientific">Metabacillus litoralis</name>
    <dbReference type="NCBI Taxonomy" id="152268"/>
    <lineage>
        <taxon>Bacteria</taxon>
        <taxon>Bacillati</taxon>
        <taxon>Bacillota</taxon>
        <taxon>Bacilli</taxon>
        <taxon>Bacillales</taxon>
        <taxon>Bacillaceae</taxon>
        <taxon>Metabacillus</taxon>
    </lineage>
</organism>
<protein>
    <submittedName>
        <fullName evidence="2">Uncharacterized protein</fullName>
    </submittedName>
</protein>
<keyword evidence="1" id="KW-1133">Transmembrane helix</keyword>
<feature type="transmembrane region" description="Helical" evidence="1">
    <location>
        <begin position="47"/>
        <end position="68"/>
    </location>
</feature>
<feature type="transmembrane region" description="Helical" evidence="1">
    <location>
        <begin position="106"/>
        <end position="125"/>
    </location>
</feature>
<dbReference type="AlphaFoldDB" id="A0A5C6W0I7"/>
<reference evidence="2 3" key="1">
    <citation type="journal article" date="2005" name="Int. J. Syst. Evol. Microbiol.">
        <title>Bacillus litoralis sp. nov., isolated from a tidal flat of the Yellow Sea in Korea.</title>
        <authorList>
            <person name="Yoon J.H."/>
            <person name="Oh T.K."/>
        </authorList>
    </citation>
    <scope>NUCLEOTIDE SEQUENCE [LARGE SCALE GENOMIC DNA]</scope>
    <source>
        <strain evidence="2 3">SW-211</strain>
    </source>
</reference>
<dbReference type="Proteomes" id="UP000321363">
    <property type="component" value="Unassembled WGS sequence"/>
</dbReference>
<accession>A0A5C6W0I7</accession>
<keyword evidence="1" id="KW-0812">Transmembrane</keyword>
<keyword evidence="1" id="KW-0472">Membrane</keyword>
<comment type="caution">
    <text evidence="2">The sequence shown here is derived from an EMBL/GenBank/DDBJ whole genome shotgun (WGS) entry which is preliminary data.</text>
</comment>
<name>A0A5C6W0I7_9BACI</name>
<keyword evidence="3" id="KW-1185">Reference proteome</keyword>
<feature type="transmembrane region" description="Helical" evidence="1">
    <location>
        <begin position="6"/>
        <end position="26"/>
    </location>
</feature>
<evidence type="ECO:0000313" key="3">
    <source>
        <dbReference type="Proteomes" id="UP000321363"/>
    </source>
</evidence>
<proteinExistence type="predicted"/>
<gene>
    <name evidence="2" type="ORF">FS935_09335</name>
</gene>
<sequence>MQVAGIAVAVVSILIAIFQFLLFIKLPLAEYSWGGKYQGVLPKRMRCMSLLSAMILLLIGFIFLIHTNVLTIEFVLPTYIFVWFITIFMGLNTLGNLASKSKKERMVMTPLAFVTFISCLFVLILS</sequence>
<dbReference type="EMBL" id="VOQF01000005">
    <property type="protein sequence ID" value="TXC91378.1"/>
    <property type="molecule type" value="Genomic_DNA"/>
</dbReference>
<evidence type="ECO:0000256" key="1">
    <source>
        <dbReference type="SAM" id="Phobius"/>
    </source>
</evidence>